<sequence length="169" mass="18597">MNGISLGSLKNVLPDSGASANLISTQNVERLGFNINSGRKPEGQLTAANNHSINIISEMKVKIKYHDIMTPINFSIPIVSVRNVQMRPVFEVLHVKDDSFESTPATTTLHHSGAPVQKNQNIPEAGEESIFTTKESLLRKYSDGRKTSQGHGWTSHGHPPQPQRNSFQS</sequence>
<dbReference type="InterPro" id="IPR021109">
    <property type="entry name" value="Peptidase_aspartic_dom_sf"/>
</dbReference>
<feature type="compositionally biased region" description="Basic and acidic residues" evidence="1">
    <location>
        <begin position="136"/>
        <end position="146"/>
    </location>
</feature>
<reference evidence="2" key="1">
    <citation type="submission" date="2021-02" db="EMBL/GenBank/DDBJ databases">
        <authorList>
            <person name="Bekaert M."/>
        </authorList>
    </citation>
    <scope>NUCLEOTIDE SEQUENCE</scope>
    <source>
        <strain evidence="2">IoA-00</strain>
    </source>
</reference>
<evidence type="ECO:0000313" key="2">
    <source>
        <dbReference type="EMBL" id="CAF2764866.1"/>
    </source>
</evidence>
<accession>A0A7R8CBX7</accession>
<keyword evidence="3" id="KW-1185">Reference proteome</keyword>
<evidence type="ECO:0000313" key="3">
    <source>
        <dbReference type="Proteomes" id="UP000675881"/>
    </source>
</evidence>
<proteinExistence type="predicted"/>
<dbReference type="CDD" id="cd00303">
    <property type="entry name" value="retropepsin_like"/>
    <property type="match status" value="1"/>
</dbReference>
<name>A0A7R8CBX7_LEPSM</name>
<evidence type="ECO:0000256" key="1">
    <source>
        <dbReference type="SAM" id="MobiDB-lite"/>
    </source>
</evidence>
<dbReference type="Proteomes" id="UP000675881">
    <property type="component" value="Chromosome 1"/>
</dbReference>
<dbReference type="EMBL" id="HG994580">
    <property type="protein sequence ID" value="CAF2764866.1"/>
    <property type="molecule type" value="Genomic_DNA"/>
</dbReference>
<gene>
    <name evidence="2" type="ORF">LSAA_1748</name>
</gene>
<dbReference type="Gene3D" id="2.40.70.10">
    <property type="entry name" value="Acid Proteases"/>
    <property type="match status" value="1"/>
</dbReference>
<organism evidence="2 3">
    <name type="scientific">Lepeophtheirus salmonis</name>
    <name type="common">Salmon louse</name>
    <name type="synonym">Caligus salmonis</name>
    <dbReference type="NCBI Taxonomy" id="72036"/>
    <lineage>
        <taxon>Eukaryota</taxon>
        <taxon>Metazoa</taxon>
        <taxon>Ecdysozoa</taxon>
        <taxon>Arthropoda</taxon>
        <taxon>Crustacea</taxon>
        <taxon>Multicrustacea</taxon>
        <taxon>Hexanauplia</taxon>
        <taxon>Copepoda</taxon>
        <taxon>Siphonostomatoida</taxon>
        <taxon>Caligidae</taxon>
        <taxon>Lepeophtheirus</taxon>
    </lineage>
</organism>
<dbReference type="AlphaFoldDB" id="A0A7R8CBX7"/>
<feature type="region of interest" description="Disordered" evidence="1">
    <location>
        <begin position="103"/>
        <end position="169"/>
    </location>
</feature>
<protein>
    <submittedName>
        <fullName evidence="2">(salmon louse) hypothetical protein</fullName>
    </submittedName>
</protein>